<reference evidence="2" key="1">
    <citation type="journal article" date="2022" name="Mol. Ecol. Resour.">
        <title>The genomes of chicory, endive, great burdock and yacon provide insights into Asteraceae palaeo-polyploidization history and plant inulin production.</title>
        <authorList>
            <person name="Fan W."/>
            <person name="Wang S."/>
            <person name="Wang H."/>
            <person name="Wang A."/>
            <person name="Jiang F."/>
            <person name="Liu H."/>
            <person name="Zhao H."/>
            <person name="Xu D."/>
            <person name="Zhang Y."/>
        </authorList>
    </citation>
    <scope>NUCLEOTIDE SEQUENCE [LARGE SCALE GENOMIC DNA]</scope>
    <source>
        <strain evidence="2">cv. Yunnan</strain>
    </source>
</reference>
<keyword evidence="2" id="KW-1185">Reference proteome</keyword>
<proteinExistence type="predicted"/>
<dbReference type="EMBL" id="CM042045">
    <property type="protein sequence ID" value="KAI3683511.1"/>
    <property type="molecule type" value="Genomic_DNA"/>
</dbReference>
<comment type="caution">
    <text evidence="1">The sequence shown here is derived from an EMBL/GenBank/DDBJ whole genome shotgun (WGS) entry which is preliminary data.</text>
</comment>
<reference evidence="1 2" key="2">
    <citation type="journal article" date="2022" name="Mol. Ecol. Resour.">
        <title>The genomes of chicory, endive, great burdock and yacon provide insights into Asteraceae paleo-polyploidization history and plant inulin production.</title>
        <authorList>
            <person name="Fan W."/>
            <person name="Wang S."/>
            <person name="Wang H."/>
            <person name="Wang A."/>
            <person name="Jiang F."/>
            <person name="Liu H."/>
            <person name="Zhao H."/>
            <person name="Xu D."/>
            <person name="Zhang Y."/>
        </authorList>
    </citation>
    <scope>NUCLEOTIDE SEQUENCE [LARGE SCALE GENOMIC DNA]</scope>
    <source>
        <strain evidence="2">cv. Yunnan</strain>
        <tissue evidence="1">Leaves</tissue>
    </source>
</reference>
<protein>
    <submittedName>
        <fullName evidence="1">Uncharacterized protein</fullName>
    </submittedName>
</protein>
<gene>
    <name evidence="1" type="ORF">L1987_84017</name>
</gene>
<dbReference type="Proteomes" id="UP001056120">
    <property type="component" value="Linkage Group LG28"/>
</dbReference>
<evidence type="ECO:0000313" key="2">
    <source>
        <dbReference type="Proteomes" id="UP001056120"/>
    </source>
</evidence>
<sequence>MFWHLTALSSSSPVESILDKEHFTLEDLLDEEDIIQECKALNSRLINFLRDRVQVEQLLRYIIEEPQEDADSKRIFKFPFIACEIFTCEIDVIFKTLVEEEELMNLLFSFLEPTRSHSALLAGYFSKVVICLMLRKTIPLMNYVQAHQYVFQQLVDLIGITSIMEVLVRLVGADDHMYSDSVDVMQWLTDSSLMEMIVDKLSPSSTPEVHANAAETLCTITRNVSSPLASKLSSPSFVSRIFGHLLDDSHSKSGLVSSLCVCISLLDPKRSVPSPPFYSFRGQHMFESPVKVNQETVGAMLPKLGDLLMLLNVSLDDKILPTTYGQLKPPLGKHRLKIVEFIAVLLKTGNEIAEKELISSGTIQRVIDLFFEYPYNSALHHHIESIIFSCLESTNNTIIDHLFQGCDLLTKILQTDNNPFLSGEPNQPTLVAAGRKAPRLGNLGHITRIANKIMQLTNTDSRIQIHIQESSEWNEWQATALQERNMVENVYRWVCGRPTSIHDRNRDSDEDDINHDRDYDVAALANNLSQAFRYNVYDNEESVEGRETLGQGDEESYLDDDSAEVVIASLRLGDDQGSLFTNSNWFAFQDDKMGDASMTATSPSEIMDEINLNESSTSNDDDVVVGLDEEFLDRKKPNSNSNRSPNPFSEDYVANEKTSASDDFFRFESTDNEDLFADRPMPEWVGWNEPIVGSGVNPFEDYDNTPNLDMETPVGEGPSLPNGSTPKDDTVPSSFEEDVEFVGVELDGSEKAMDKALKEGIVGEAGALKRKVTPPSGGEKEKDNEATEFNDSNYWRVDKEIVVSE</sequence>
<accession>A0ACB8YEP1</accession>
<evidence type="ECO:0000313" key="1">
    <source>
        <dbReference type="EMBL" id="KAI3683511.1"/>
    </source>
</evidence>
<name>A0ACB8YEP1_9ASTR</name>
<organism evidence="1 2">
    <name type="scientific">Smallanthus sonchifolius</name>
    <dbReference type="NCBI Taxonomy" id="185202"/>
    <lineage>
        <taxon>Eukaryota</taxon>
        <taxon>Viridiplantae</taxon>
        <taxon>Streptophyta</taxon>
        <taxon>Embryophyta</taxon>
        <taxon>Tracheophyta</taxon>
        <taxon>Spermatophyta</taxon>
        <taxon>Magnoliopsida</taxon>
        <taxon>eudicotyledons</taxon>
        <taxon>Gunneridae</taxon>
        <taxon>Pentapetalae</taxon>
        <taxon>asterids</taxon>
        <taxon>campanulids</taxon>
        <taxon>Asterales</taxon>
        <taxon>Asteraceae</taxon>
        <taxon>Asteroideae</taxon>
        <taxon>Heliantheae alliance</taxon>
        <taxon>Millerieae</taxon>
        <taxon>Smallanthus</taxon>
    </lineage>
</organism>